<evidence type="ECO:0000256" key="2">
    <source>
        <dbReference type="ARBA" id="ARBA00022692"/>
    </source>
</evidence>
<feature type="transmembrane region" description="Helical" evidence="5">
    <location>
        <begin position="120"/>
        <end position="138"/>
    </location>
</feature>
<feature type="transmembrane region" description="Helical" evidence="5">
    <location>
        <begin position="153"/>
        <end position="169"/>
    </location>
</feature>
<feature type="transmembrane region" description="Helical" evidence="5">
    <location>
        <begin position="377"/>
        <end position="397"/>
    </location>
</feature>
<feature type="transmembrane region" description="Helical" evidence="5">
    <location>
        <begin position="9"/>
        <end position="28"/>
    </location>
</feature>
<dbReference type="STRING" id="521097.Coch_0963"/>
<dbReference type="KEGG" id="coc:Coch_0963"/>
<sequence length="459" mass="54158">MINKLLKNWIFLLSLLVIVLAFFLSYIFPDLWIREGFSNGFFKGGFYFCGFFSALWLLQNHLILFRKEECLRSLIICVGAATVFLWTYKHKITFRMDLLLLFLCGFYSLVYRKWIMPDRVMIVFFLLIILRFLGILWAEDKAFAWQDVNTDKLYFLLLVLITCIGFRIKEQESMSFITLCFKLFLLLLTLNISAYIFIQKAINLYFFSFLAFNKGYMNYYELLLGWSIFKHPSFIAWIMLVIWGLGVLVWRKNKELISLPEVILYGVLLFCFVFMLQARVAIIGFPLCLLILGWFYISKEWTIRKRIITEIGLFSMGLLGIYWLVTHTTFFADSAREKMLIKAKESINHHFIIGAGTSYEKLLANETIGLVHIHNDFLATFIDLGMVGFSLLLLWIFTIYQKGIYNRDNYIIYCLMTFLLFMNTDVVLNYQPGVLILLPFLIFVFFKQEKTLNLYYNKG</sequence>
<reference evidence="7 8" key="1">
    <citation type="journal article" date="2009" name="Stand. Genomic Sci.">
        <title>Complete genome sequence of Capnocytophaga ochracea type strain (VPI 2845).</title>
        <authorList>
            <person name="Mavrommatis K."/>
            <person name="Gronow S."/>
            <person name="Saunders E."/>
            <person name="Land M."/>
            <person name="Lapidus A."/>
            <person name="Copeland A."/>
            <person name="Glavina Del Rio T."/>
            <person name="Nolan M."/>
            <person name="Lucas S."/>
            <person name="Chen F."/>
            <person name="Tice H."/>
            <person name="Cheng J.F."/>
            <person name="Bruce D."/>
            <person name="Goodwin L."/>
            <person name="Pitluck S."/>
            <person name="Pati A."/>
            <person name="Ivanova N."/>
            <person name="Chen A."/>
            <person name="Palaniappan K."/>
            <person name="Chain P."/>
            <person name="Hauser L."/>
            <person name="Chang Y.J."/>
            <person name="Jeffries C.D."/>
            <person name="Brettin T."/>
            <person name="Detter J.C."/>
            <person name="Han C."/>
            <person name="Bristow J."/>
            <person name="Goker M."/>
            <person name="Rohde M."/>
            <person name="Eisen J.A."/>
            <person name="Markowitz V."/>
            <person name="Kyrpides N.C."/>
            <person name="Klenk H.P."/>
            <person name="Hugenholtz P."/>
        </authorList>
    </citation>
    <scope>NUCLEOTIDE SEQUENCE [LARGE SCALE GENOMIC DNA]</scope>
    <source>
        <strain evidence="8">ATCC 27872 / DSM 7271 / JCM 12966 / VPI 2845</strain>
    </source>
</reference>
<feature type="transmembrane region" description="Helical" evidence="5">
    <location>
        <begin position="176"/>
        <end position="198"/>
    </location>
</feature>
<feature type="transmembrane region" description="Helical" evidence="5">
    <location>
        <begin position="70"/>
        <end position="88"/>
    </location>
</feature>
<evidence type="ECO:0000313" key="7">
    <source>
        <dbReference type="EMBL" id="ACU92518.1"/>
    </source>
</evidence>
<feature type="transmembrane region" description="Helical" evidence="5">
    <location>
        <begin position="234"/>
        <end position="250"/>
    </location>
</feature>
<dbReference type="Proteomes" id="UP000006650">
    <property type="component" value="Chromosome"/>
</dbReference>
<feature type="transmembrane region" description="Helical" evidence="5">
    <location>
        <begin position="40"/>
        <end position="58"/>
    </location>
</feature>
<dbReference type="GeneID" id="29675704"/>
<evidence type="ECO:0000256" key="4">
    <source>
        <dbReference type="ARBA" id="ARBA00023136"/>
    </source>
</evidence>
<accession>C7M3H1</accession>
<feature type="transmembrane region" description="Helical" evidence="5">
    <location>
        <begin position="262"/>
        <end position="295"/>
    </location>
</feature>
<comment type="subcellular location">
    <subcellularLocation>
        <location evidence="1">Membrane</location>
        <topology evidence="1">Multi-pass membrane protein</topology>
    </subcellularLocation>
</comment>
<feature type="transmembrane region" description="Helical" evidence="5">
    <location>
        <begin position="430"/>
        <end position="446"/>
    </location>
</feature>
<dbReference type="GO" id="GO:0016020">
    <property type="term" value="C:membrane"/>
    <property type="evidence" value="ECO:0007669"/>
    <property type="project" value="UniProtKB-SubCell"/>
</dbReference>
<dbReference type="eggNOG" id="COG3307">
    <property type="taxonomic scope" value="Bacteria"/>
</dbReference>
<protein>
    <recommendedName>
        <fullName evidence="6">O-antigen ligase-related domain-containing protein</fullName>
    </recommendedName>
</protein>
<keyword evidence="3 5" id="KW-1133">Transmembrane helix</keyword>
<dbReference type="HOGENOM" id="CLU_595414_0_0_10"/>
<feature type="domain" description="O-antigen ligase-related" evidence="6">
    <location>
        <begin position="266"/>
        <end position="393"/>
    </location>
</feature>
<evidence type="ECO:0000313" key="8">
    <source>
        <dbReference type="Proteomes" id="UP000006650"/>
    </source>
</evidence>
<feature type="transmembrane region" description="Helical" evidence="5">
    <location>
        <begin position="307"/>
        <end position="325"/>
    </location>
</feature>
<organism evidence="7 8">
    <name type="scientific">Capnocytophaga ochracea (strain ATCC 27872 / DSM 7271 / CCUG 9716 / JCM 12966 / NCTC 12371 / SS31 / VPI 2845)</name>
    <name type="common">Bacteroides ochraceus</name>
    <dbReference type="NCBI Taxonomy" id="521097"/>
    <lineage>
        <taxon>Bacteria</taxon>
        <taxon>Pseudomonadati</taxon>
        <taxon>Bacteroidota</taxon>
        <taxon>Flavobacteriia</taxon>
        <taxon>Flavobacteriales</taxon>
        <taxon>Flavobacteriaceae</taxon>
        <taxon>Capnocytophaga</taxon>
    </lineage>
</organism>
<dbReference type="Pfam" id="PF04932">
    <property type="entry name" value="Wzy_C"/>
    <property type="match status" value="1"/>
</dbReference>
<dbReference type="InterPro" id="IPR007016">
    <property type="entry name" value="O-antigen_ligase-rel_domated"/>
</dbReference>
<dbReference type="EMBL" id="CP001632">
    <property type="protein sequence ID" value="ACU92518.1"/>
    <property type="molecule type" value="Genomic_DNA"/>
</dbReference>
<feature type="transmembrane region" description="Helical" evidence="5">
    <location>
        <begin position="94"/>
        <end position="111"/>
    </location>
</feature>
<keyword evidence="4 5" id="KW-0472">Membrane</keyword>
<evidence type="ECO:0000256" key="3">
    <source>
        <dbReference type="ARBA" id="ARBA00022989"/>
    </source>
</evidence>
<evidence type="ECO:0000259" key="6">
    <source>
        <dbReference type="Pfam" id="PF04932"/>
    </source>
</evidence>
<evidence type="ECO:0000256" key="5">
    <source>
        <dbReference type="SAM" id="Phobius"/>
    </source>
</evidence>
<keyword evidence="8" id="KW-1185">Reference proteome</keyword>
<name>C7M3H1_CAPOD</name>
<evidence type="ECO:0000256" key="1">
    <source>
        <dbReference type="ARBA" id="ARBA00004141"/>
    </source>
</evidence>
<proteinExistence type="predicted"/>
<gene>
    <name evidence="7" type="ordered locus">Coch_0963</name>
</gene>
<dbReference type="RefSeq" id="WP_015782186.1">
    <property type="nucleotide sequence ID" value="NC_013162.1"/>
</dbReference>
<dbReference type="AlphaFoldDB" id="C7M3H1"/>
<keyword evidence="2 5" id="KW-0812">Transmembrane</keyword>